<evidence type="ECO:0000313" key="4">
    <source>
        <dbReference type="Proteomes" id="UP000198862"/>
    </source>
</evidence>
<dbReference type="RefSeq" id="WP_091982598.1">
    <property type="nucleotide sequence ID" value="NZ_FOLO01000009.1"/>
</dbReference>
<keyword evidence="4" id="KW-1185">Reference proteome</keyword>
<dbReference type="Pfam" id="PF06961">
    <property type="entry name" value="DUF1294"/>
    <property type="match status" value="1"/>
</dbReference>
<dbReference type="OrthoDB" id="72963at2"/>
<dbReference type="Proteomes" id="UP000198862">
    <property type="component" value="Unassembled WGS sequence"/>
</dbReference>
<dbReference type="GO" id="GO:0005829">
    <property type="term" value="C:cytosol"/>
    <property type="evidence" value="ECO:0007669"/>
    <property type="project" value="UniProtKB-ARBA"/>
</dbReference>
<evidence type="ECO:0000313" key="3">
    <source>
        <dbReference type="EMBL" id="SFC42600.1"/>
    </source>
</evidence>
<feature type="domain" description="CSD" evidence="2">
    <location>
        <begin position="2"/>
        <end position="67"/>
    </location>
</feature>
<organism evidence="3 4">
    <name type="scientific">Pseudoalteromonas denitrificans DSM 6059</name>
    <dbReference type="NCBI Taxonomy" id="1123010"/>
    <lineage>
        <taxon>Bacteria</taxon>
        <taxon>Pseudomonadati</taxon>
        <taxon>Pseudomonadota</taxon>
        <taxon>Gammaproteobacteria</taxon>
        <taxon>Alteromonadales</taxon>
        <taxon>Pseudoalteromonadaceae</taxon>
        <taxon>Pseudoalteromonas</taxon>
    </lineage>
</organism>
<accession>A0A1I1JAZ0</accession>
<evidence type="ECO:0000256" key="1">
    <source>
        <dbReference type="SAM" id="Phobius"/>
    </source>
</evidence>
<dbReference type="Gene3D" id="2.40.50.140">
    <property type="entry name" value="Nucleic acid-binding proteins"/>
    <property type="match status" value="1"/>
</dbReference>
<gene>
    <name evidence="3" type="ORF">SAMN02745724_01627</name>
</gene>
<dbReference type="STRING" id="1123010.SAMN02745724_01627"/>
<feature type="transmembrane region" description="Helical" evidence="1">
    <location>
        <begin position="108"/>
        <end position="126"/>
    </location>
</feature>
<dbReference type="CDD" id="cd04458">
    <property type="entry name" value="CSP_CDS"/>
    <property type="match status" value="1"/>
</dbReference>
<dbReference type="Pfam" id="PF00313">
    <property type="entry name" value="CSD"/>
    <property type="match status" value="1"/>
</dbReference>
<protein>
    <submittedName>
        <fullName evidence="3">Uncharacterized membrane protein YsdA, DUF1294 family</fullName>
    </submittedName>
</protein>
<feature type="transmembrane region" description="Helical" evidence="1">
    <location>
        <begin position="83"/>
        <end position="102"/>
    </location>
</feature>
<keyword evidence="1" id="KW-0812">Transmembrane</keyword>
<dbReference type="AlphaFoldDB" id="A0A1I1JAZ0"/>
<dbReference type="InterPro" id="IPR010718">
    <property type="entry name" value="DUF1294"/>
</dbReference>
<dbReference type="EMBL" id="FOLO01000009">
    <property type="protein sequence ID" value="SFC42600.1"/>
    <property type="molecule type" value="Genomic_DNA"/>
</dbReference>
<dbReference type="SUPFAM" id="SSF50249">
    <property type="entry name" value="Nucleic acid-binding proteins"/>
    <property type="match status" value="1"/>
</dbReference>
<dbReference type="SMART" id="SM00357">
    <property type="entry name" value="CSP"/>
    <property type="match status" value="1"/>
</dbReference>
<dbReference type="InterPro" id="IPR002059">
    <property type="entry name" value="CSP_DNA-bd"/>
</dbReference>
<sequence length="203" mass="23451">MRLDGRIISWNNKKGFGFIAPNCGGKNVFIHKNSLVNRDRTPKFQDSICFSIRKDNQGRYCACDVLFSGEKYQKRKINKQNKFTLFFTITFFIVITIAGFLGKVPINLIHFYFGLSFITFIVYAIDKIKAQKGKWRTPESTLHILALIGGWPGATFAQQLLRHKSKKQVFQIKFWFCVLTNCAALAWLLSPYGIHTLIFISFY</sequence>
<feature type="transmembrane region" description="Helical" evidence="1">
    <location>
        <begin position="172"/>
        <end position="194"/>
    </location>
</feature>
<evidence type="ECO:0000259" key="2">
    <source>
        <dbReference type="PROSITE" id="PS51857"/>
    </source>
</evidence>
<dbReference type="InterPro" id="IPR012340">
    <property type="entry name" value="NA-bd_OB-fold"/>
</dbReference>
<proteinExistence type="predicted"/>
<keyword evidence="1" id="KW-0472">Membrane</keyword>
<dbReference type="PROSITE" id="PS51857">
    <property type="entry name" value="CSD_2"/>
    <property type="match status" value="1"/>
</dbReference>
<name>A0A1I1JAZ0_9GAMM</name>
<keyword evidence="1" id="KW-1133">Transmembrane helix</keyword>
<dbReference type="GO" id="GO:0003676">
    <property type="term" value="F:nucleic acid binding"/>
    <property type="evidence" value="ECO:0007669"/>
    <property type="project" value="InterPro"/>
</dbReference>
<reference evidence="3 4" key="1">
    <citation type="submission" date="2016-10" db="EMBL/GenBank/DDBJ databases">
        <authorList>
            <person name="de Groot N.N."/>
        </authorList>
    </citation>
    <scope>NUCLEOTIDE SEQUENCE [LARGE SCALE GENOMIC DNA]</scope>
    <source>
        <strain evidence="3 4">DSM 6059</strain>
    </source>
</reference>
<dbReference type="InterPro" id="IPR011129">
    <property type="entry name" value="CSD"/>
</dbReference>